<evidence type="ECO:0000313" key="1">
    <source>
        <dbReference type="EMBL" id="CAG8857044.1"/>
    </source>
</evidence>
<name>A0ABN7XNZ5_GIGMA</name>
<organism evidence="1 2">
    <name type="scientific">Gigaspora margarita</name>
    <dbReference type="NCBI Taxonomy" id="4874"/>
    <lineage>
        <taxon>Eukaryota</taxon>
        <taxon>Fungi</taxon>
        <taxon>Fungi incertae sedis</taxon>
        <taxon>Mucoromycota</taxon>
        <taxon>Glomeromycotina</taxon>
        <taxon>Glomeromycetes</taxon>
        <taxon>Diversisporales</taxon>
        <taxon>Gigasporaceae</taxon>
        <taxon>Gigaspora</taxon>
    </lineage>
</organism>
<dbReference type="Proteomes" id="UP000789901">
    <property type="component" value="Unassembled WGS sequence"/>
</dbReference>
<accession>A0ABN7XNZ5</accession>
<dbReference type="EMBL" id="CAJVQB010166656">
    <property type="protein sequence ID" value="CAG8857044.1"/>
    <property type="molecule type" value="Genomic_DNA"/>
</dbReference>
<feature type="non-terminal residue" evidence="1">
    <location>
        <position position="47"/>
    </location>
</feature>
<sequence length="47" mass="5620">CNENVLRDPGLKECSIKKVLFSWDEVPSLYCVHAYPQIYSQRNRYQE</sequence>
<proteinExistence type="predicted"/>
<feature type="non-terminal residue" evidence="1">
    <location>
        <position position="1"/>
    </location>
</feature>
<protein>
    <submittedName>
        <fullName evidence="1">26790_t:CDS:1</fullName>
    </submittedName>
</protein>
<comment type="caution">
    <text evidence="1">The sequence shown here is derived from an EMBL/GenBank/DDBJ whole genome shotgun (WGS) entry which is preliminary data.</text>
</comment>
<evidence type="ECO:0000313" key="2">
    <source>
        <dbReference type="Proteomes" id="UP000789901"/>
    </source>
</evidence>
<gene>
    <name evidence="1" type="ORF">GMARGA_LOCUS45865</name>
</gene>
<keyword evidence="2" id="KW-1185">Reference proteome</keyword>
<reference evidence="1 2" key="1">
    <citation type="submission" date="2021-06" db="EMBL/GenBank/DDBJ databases">
        <authorList>
            <person name="Kallberg Y."/>
            <person name="Tangrot J."/>
            <person name="Rosling A."/>
        </authorList>
    </citation>
    <scope>NUCLEOTIDE SEQUENCE [LARGE SCALE GENOMIC DNA]</scope>
    <source>
        <strain evidence="1 2">120-4 pot B 10/14</strain>
    </source>
</reference>